<keyword evidence="3" id="KW-1185">Reference proteome</keyword>
<feature type="compositionally biased region" description="Basic and acidic residues" evidence="1">
    <location>
        <begin position="330"/>
        <end position="353"/>
    </location>
</feature>
<feature type="region of interest" description="Disordered" evidence="1">
    <location>
        <begin position="754"/>
        <end position="778"/>
    </location>
</feature>
<gene>
    <name evidence="2" type="ORF">L596_030675</name>
</gene>
<reference evidence="2 3" key="2">
    <citation type="journal article" date="2019" name="G3 (Bethesda)">
        <title>Hybrid Assembly of the Genome of the Entomopathogenic Nematode Steinernema carpocapsae Identifies the X-Chromosome.</title>
        <authorList>
            <person name="Serra L."/>
            <person name="Macchietto M."/>
            <person name="Macias-Munoz A."/>
            <person name="McGill C.J."/>
            <person name="Rodriguez I.M."/>
            <person name="Rodriguez B."/>
            <person name="Murad R."/>
            <person name="Mortazavi A."/>
        </authorList>
    </citation>
    <scope>NUCLEOTIDE SEQUENCE [LARGE SCALE GENOMIC DNA]</scope>
    <source>
        <strain evidence="2 3">ALL</strain>
    </source>
</reference>
<dbReference type="AlphaFoldDB" id="A0A4U5LQ20"/>
<reference evidence="2 3" key="1">
    <citation type="journal article" date="2015" name="Genome Biol.">
        <title>Comparative genomics of Steinernema reveals deeply conserved gene regulatory networks.</title>
        <authorList>
            <person name="Dillman A.R."/>
            <person name="Macchietto M."/>
            <person name="Porter C.F."/>
            <person name="Rogers A."/>
            <person name="Williams B."/>
            <person name="Antoshechkin I."/>
            <person name="Lee M.M."/>
            <person name="Goodwin Z."/>
            <person name="Lu X."/>
            <person name="Lewis E.E."/>
            <person name="Goodrich-Blair H."/>
            <person name="Stock S.P."/>
            <person name="Adams B.J."/>
            <person name="Sternberg P.W."/>
            <person name="Mortazavi A."/>
        </authorList>
    </citation>
    <scope>NUCLEOTIDE SEQUENCE [LARGE SCALE GENOMIC DNA]</scope>
    <source>
        <strain evidence="2 3">ALL</strain>
    </source>
</reference>
<dbReference type="EMBL" id="AZBU02000014">
    <property type="protein sequence ID" value="TKR58051.1"/>
    <property type="molecule type" value="Genomic_DNA"/>
</dbReference>
<feature type="region of interest" description="Disordered" evidence="1">
    <location>
        <begin position="526"/>
        <end position="545"/>
    </location>
</feature>
<feature type="region of interest" description="Disordered" evidence="1">
    <location>
        <begin position="687"/>
        <end position="710"/>
    </location>
</feature>
<feature type="compositionally biased region" description="Basic and acidic residues" evidence="1">
    <location>
        <begin position="307"/>
        <end position="323"/>
    </location>
</feature>
<name>A0A4U5LQ20_STECR</name>
<sequence length="823" mass="92965">MVTVENRAKFGLSGALKYNRTGPFSVTEVTARKTVRLEGKPGSFSAPTDEIPSAVRNRGEAARQHPATYSGTYGAHDVIWLSDDEITADSVIPVNQGDTQDAAQPAVENSERYAEIDRRLEAIRDIDPLKELVTELEDRSLGINPSSSVVRSDGTVDQRFVNIVNVLAETAAKLDPLEESRDEAVRRNGGPISLWLQADCDREIRCLAKRLRLLQMALNMTGGSAEAAAEKYGTSSCSKRPSNDVKNLEALRASISCFEEEILKITDEEMKRVFQEKLEEARTEALQIKVDHLRLKLRKEVLKPLAPREHAKDQVQKHIELPKSRSHQATRVEERPADPEPQREHIKMTEEPVIKNSSGPTSNGRQRKRQNKSKLQQGENPITAKVSKFIDLRIQAVKDLEGLKQHTATIQGLAKKNWRKAFDKCQKKRGGIMKKVKGTNKAEQWRETAERRLGRKICTWTTEEFEAERKANVTEVSYLRSVLSGSRNLTESSGEAVEALPEARHAGPEPRQENIEVVEEHVMRNSSGPALNGRHSVSQKKSELQQGKNPITVEVSQAINLRIRAVKDFEGLNRHITTIQGHAKENWRHVLQECNKERGRIMRMVKESNNILDKPEKWRGEAQRRFGKKICTWTTQEFEAKRKASYQYLRDILSGEKNPVEAPKPPKQRETKTEALAMIRRSFSIKKLDERNPAESSVEAPPEARPAAPEPCQENIELVEEPQINQPTQVREWSSLEERLEWLRKELLKDQAARVLPSQREPTGSSAKAASEALKRTSTSVLEIPLKRSRPALAMSPFTRELDVDSILGRPKKSAPVLPNRRI</sequence>
<evidence type="ECO:0000313" key="3">
    <source>
        <dbReference type="Proteomes" id="UP000298663"/>
    </source>
</evidence>
<protein>
    <submittedName>
        <fullName evidence="2">Uncharacterized protein</fullName>
    </submittedName>
</protein>
<feature type="compositionally biased region" description="Low complexity" evidence="1">
    <location>
        <begin position="694"/>
        <end position="710"/>
    </location>
</feature>
<evidence type="ECO:0000256" key="1">
    <source>
        <dbReference type="SAM" id="MobiDB-lite"/>
    </source>
</evidence>
<accession>A0A4U5LQ20</accession>
<organism evidence="2 3">
    <name type="scientific">Steinernema carpocapsae</name>
    <name type="common">Entomopathogenic nematode</name>
    <dbReference type="NCBI Taxonomy" id="34508"/>
    <lineage>
        <taxon>Eukaryota</taxon>
        <taxon>Metazoa</taxon>
        <taxon>Ecdysozoa</taxon>
        <taxon>Nematoda</taxon>
        <taxon>Chromadorea</taxon>
        <taxon>Rhabditida</taxon>
        <taxon>Tylenchina</taxon>
        <taxon>Panagrolaimomorpha</taxon>
        <taxon>Strongyloidoidea</taxon>
        <taxon>Steinernematidae</taxon>
        <taxon>Steinernema</taxon>
    </lineage>
</organism>
<comment type="caution">
    <text evidence="2">The sequence shown here is derived from an EMBL/GenBank/DDBJ whole genome shotgun (WGS) entry which is preliminary data.</text>
</comment>
<feature type="region of interest" description="Disordered" evidence="1">
    <location>
        <begin position="307"/>
        <end position="380"/>
    </location>
</feature>
<evidence type="ECO:0000313" key="2">
    <source>
        <dbReference type="EMBL" id="TKR58051.1"/>
    </source>
</evidence>
<dbReference type="Proteomes" id="UP000298663">
    <property type="component" value="Unassembled WGS sequence"/>
</dbReference>
<feature type="region of interest" description="Disordered" evidence="1">
    <location>
        <begin position="490"/>
        <end position="510"/>
    </location>
</feature>
<proteinExistence type="predicted"/>
<feature type="compositionally biased region" description="Basic and acidic residues" evidence="1">
    <location>
        <begin position="501"/>
        <end position="510"/>
    </location>
</feature>
<feature type="compositionally biased region" description="Polar residues" evidence="1">
    <location>
        <begin position="355"/>
        <end position="364"/>
    </location>
</feature>